<feature type="compositionally biased region" description="Acidic residues" evidence="1">
    <location>
        <begin position="134"/>
        <end position="149"/>
    </location>
</feature>
<protein>
    <submittedName>
        <fullName evidence="2">Uncharacterized protein</fullName>
    </submittedName>
</protein>
<feature type="compositionally biased region" description="Basic and acidic residues" evidence="1">
    <location>
        <begin position="115"/>
        <end position="133"/>
    </location>
</feature>
<dbReference type="EMBL" id="JAVHJL010000006">
    <property type="protein sequence ID" value="KAK6501381.1"/>
    <property type="molecule type" value="Genomic_DNA"/>
</dbReference>
<gene>
    <name evidence="2" type="ORF">TWF481_009221</name>
</gene>
<organism evidence="2 3">
    <name type="scientific">Arthrobotrys musiformis</name>
    <dbReference type="NCBI Taxonomy" id="47236"/>
    <lineage>
        <taxon>Eukaryota</taxon>
        <taxon>Fungi</taxon>
        <taxon>Dikarya</taxon>
        <taxon>Ascomycota</taxon>
        <taxon>Pezizomycotina</taxon>
        <taxon>Orbiliomycetes</taxon>
        <taxon>Orbiliales</taxon>
        <taxon>Orbiliaceae</taxon>
        <taxon>Arthrobotrys</taxon>
    </lineage>
</organism>
<name>A0AAV9W347_9PEZI</name>
<comment type="caution">
    <text evidence="2">The sequence shown here is derived from an EMBL/GenBank/DDBJ whole genome shotgun (WGS) entry which is preliminary data.</text>
</comment>
<dbReference type="Proteomes" id="UP001370758">
    <property type="component" value="Unassembled WGS sequence"/>
</dbReference>
<feature type="compositionally biased region" description="Basic residues" evidence="1">
    <location>
        <begin position="63"/>
        <end position="86"/>
    </location>
</feature>
<evidence type="ECO:0000256" key="1">
    <source>
        <dbReference type="SAM" id="MobiDB-lite"/>
    </source>
</evidence>
<evidence type="ECO:0000313" key="2">
    <source>
        <dbReference type="EMBL" id="KAK6501381.1"/>
    </source>
</evidence>
<reference evidence="2 3" key="1">
    <citation type="submission" date="2023-08" db="EMBL/GenBank/DDBJ databases">
        <authorList>
            <person name="Palmer J.M."/>
        </authorList>
    </citation>
    <scope>NUCLEOTIDE SEQUENCE [LARGE SCALE GENOMIC DNA]</scope>
    <source>
        <strain evidence="2 3">TWF481</strain>
    </source>
</reference>
<keyword evidence="3" id="KW-1185">Reference proteome</keyword>
<dbReference type="AlphaFoldDB" id="A0AAV9W347"/>
<evidence type="ECO:0000313" key="3">
    <source>
        <dbReference type="Proteomes" id="UP001370758"/>
    </source>
</evidence>
<sequence>MRAKPNYTADCGLGDLKLNCRPSDYEDDIVYLGETVIPPRNRFLPREIVEAARNAWIMQKKKEAKKKAQVKGKAVKKNKAFKKNKATKKEKAAEKDKAPKKAKAINKTKAANKCEATKKIRATTENEDLKNAVDDDGDENWLTEPESGDEDKNSDGDGSDWSNPGFDPERARRALIAAYSTLTSRDLKTRKEGKRHKIPEEPNRFIDRSFRQCLPRGIKKWEDVGLLTTEETAFDIRLNYLFGGPPREPRDTRIAYQGPFRRERSPEPGKIDRPSWAETKLFLQSEGMDTEVFDARGRETQREFDEFMVSQRTGKRFRASRDKNYKYYGDISNEEDGKENEDENENWEWEYYLPMT</sequence>
<feature type="region of interest" description="Disordered" evidence="1">
    <location>
        <begin position="63"/>
        <end position="173"/>
    </location>
</feature>
<accession>A0AAV9W347</accession>
<feature type="compositionally biased region" description="Basic and acidic residues" evidence="1">
    <location>
        <begin position="87"/>
        <end position="99"/>
    </location>
</feature>
<proteinExistence type="predicted"/>